<organism evidence="1 2">
    <name type="scientific">Aphis glycines</name>
    <name type="common">Soybean aphid</name>
    <dbReference type="NCBI Taxonomy" id="307491"/>
    <lineage>
        <taxon>Eukaryota</taxon>
        <taxon>Metazoa</taxon>
        <taxon>Ecdysozoa</taxon>
        <taxon>Arthropoda</taxon>
        <taxon>Hexapoda</taxon>
        <taxon>Insecta</taxon>
        <taxon>Pterygota</taxon>
        <taxon>Neoptera</taxon>
        <taxon>Paraneoptera</taxon>
        <taxon>Hemiptera</taxon>
        <taxon>Sternorrhyncha</taxon>
        <taxon>Aphidomorpha</taxon>
        <taxon>Aphidoidea</taxon>
        <taxon>Aphididae</taxon>
        <taxon>Aphidini</taxon>
        <taxon>Aphis</taxon>
        <taxon>Aphis</taxon>
    </lineage>
</organism>
<name>A0A6G0TPA1_APHGL</name>
<proteinExistence type="predicted"/>
<evidence type="ECO:0000313" key="1">
    <source>
        <dbReference type="EMBL" id="KAE9536385.1"/>
    </source>
</evidence>
<dbReference type="AlphaFoldDB" id="A0A6G0TPA1"/>
<accession>A0A6G0TPA1</accession>
<evidence type="ECO:0000313" key="2">
    <source>
        <dbReference type="Proteomes" id="UP000475862"/>
    </source>
</evidence>
<dbReference type="Proteomes" id="UP000475862">
    <property type="component" value="Unassembled WGS sequence"/>
</dbReference>
<dbReference type="EMBL" id="VYZN01000023">
    <property type="protein sequence ID" value="KAE9536385.1"/>
    <property type="molecule type" value="Genomic_DNA"/>
</dbReference>
<keyword evidence="2" id="KW-1185">Reference proteome</keyword>
<protein>
    <submittedName>
        <fullName evidence="1">Uncharacterized protein</fullName>
    </submittedName>
</protein>
<sequence>MIISCNCWNVYGLNTNRSLRSYKSHVKFKITLKLCFINKSAFNLYSNSRHGKCLGAACKCKFALAFSKGLHGTLAPLSNLLLTDAVKQIAKLYSAHIENIRAKKPNLFSNTKLSTIESDHKLSMRENLKHIYIANVSINSSMEFFLVFLVSKSQFLYFLVYLVKYFGALLNQNEFIKHLLQK</sequence>
<gene>
    <name evidence="1" type="ORF">AGLY_007174</name>
</gene>
<reference evidence="1 2" key="1">
    <citation type="submission" date="2019-08" db="EMBL/GenBank/DDBJ databases">
        <title>The genome of the soybean aphid Biotype 1, its phylome, world population structure and adaptation to the North American continent.</title>
        <authorList>
            <person name="Giordano R."/>
            <person name="Donthu R.K."/>
            <person name="Hernandez A.G."/>
            <person name="Wright C.L."/>
            <person name="Zimin A.V."/>
        </authorList>
    </citation>
    <scope>NUCLEOTIDE SEQUENCE [LARGE SCALE GENOMIC DNA]</scope>
    <source>
        <tissue evidence="1">Whole aphids</tissue>
    </source>
</reference>
<comment type="caution">
    <text evidence="1">The sequence shown here is derived from an EMBL/GenBank/DDBJ whole genome shotgun (WGS) entry which is preliminary data.</text>
</comment>